<evidence type="ECO:0000259" key="1">
    <source>
        <dbReference type="SMART" id="SM00849"/>
    </source>
</evidence>
<feature type="domain" description="Metallo-beta-lactamase" evidence="1">
    <location>
        <begin position="18"/>
        <end position="201"/>
    </location>
</feature>
<dbReference type="SUPFAM" id="SSF56281">
    <property type="entry name" value="Metallo-hydrolase/oxidoreductase"/>
    <property type="match status" value="1"/>
</dbReference>
<dbReference type="SMART" id="SM00849">
    <property type="entry name" value="Lactamase_B"/>
    <property type="match status" value="1"/>
</dbReference>
<dbReference type="PANTHER" id="PTHR46018">
    <property type="entry name" value="ZINC PHOSPHODIESTERASE ELAC PROTEIN 1"/>
    <property type="match status" value="1"/>
</dbReference>
<reference evidence="3" key="1">
    <citation type="journal article" date="2019" name="Int. J. Syst. Evol. Microbiol.">
        <title>The Global Catalogue of Microorganisms (GCM) 10K type strain sequencing project: providing services to taxonomists for standard genome sequencing and annotation.</title>
        <authorList>
            <consortium name="The Broad Institute Genomics Platform"/>
            <consortium name="The Broad Institute Genome Sequencing Center for Infectious Disease"/>
            <person name="Wu L."/>
            <person name="Ma J."/>
        </authorList>
    </citation>
    <scope>NUCLEOTIDE SEQUENCE [LARGE SCALE GENOMIC DNA]</scope>
    <source>
        <strain evidence="3">JCM 13518</strain>
    </source>
</reference>
<dbReference type="Proteomes" id="UP001501057">
    <property type="component" value="Unassembled WGS sequence"/>
</dbReference>
<comment type="caution">
    <text evidence="2">The sequence shown here is derived from an EMBL/GenBank/DDBJ whole genome shotgun (WGS) entry which is preliminary data.</text>
</comment>
<keyword evidence="3" id="KW-1185">Reference proteome</keyword>
<dbReference type="RefSeq" id="WP_344200230.1">
    <property type="nucleotide sequence ID" value="NZ_BAAAME010000004.1"/>
</dbReference>
<gene>
    <name evidence="2" type="ORF">GCM10009710_17720</name>
</gene>
<dbReference type="Gene3D" id="3.60.15.10">
    <property type="entry name" value="Ribonuclease Z/Hydroxyacylglutathione hydrolase-like"/>
    <property type="match status" value="1"/>
</dbReference>
<name>A0ABP4VWK7_9ACTN</name>
<dbReference type="EMBL" id="BAAAME010000004">
    <property type="protein sequence ID" value="GAA1737963.1"/>
    <property type="molecule type" value="Genomic_DNA"/>
</dbReference>
<dbReference type="PANTHER" id="PTHR46018:SF4">
    <property type="entry name" value="METALLO-HYDROLASE YHFI-RELATED"/>
    <property type="match status" value="1"/>
</dbReference>
<organism evidence="2 3">
    <name type="scientific">Aeromicrobium alkaliterrae</name>
    <dbReference type="NCBI Taxonomy" id="302168"/>
    <lineage>
        <taxon>Bacteria</taxon>
        <taxon>Bacillati</taxon>
        <taxon>Actinomycetota</taxon>
        <taxon>Actinomycetes</taxon>
        <taxon>Propionibacteriales</taxon>
        <taxon>Nocardioidaceae</taxon>
        <taxon>Aeromicrobium</taxon>
    </lineage>
</organism>
<evidence type="ECO:0000313" key="2">
    <source>
        <dbReference type="EMBL" id="GAA1737963.1"/>
    </source>
</evidence>
<evidence type="ECO:0000313" key="3">
    <source>
        <dbReference type="Proteomes" id="UP001501057"/>
    </source>
</evidence>
<protein>
    <submittedName>
        <fullName evidence="2">MBL fold metallo-hydrolase</fullName>
    </submittedName>
</protein>
<proteinExistence type="predicted"/>
<dbReference type="Pfam" id="PF12706">
    <property type="entry name" value="Lactamase_B_2"/>
    <property type="match status" value="1"/>
</dbReference>
<sequence>MKLTIVGCAGSYPGPDSAASCYLVETEHEGRTWRLVLDLGNGSLGQLQRYMDPRGIDAVAISHLHPDHCIDLVSLVVIAKYHPKGAYESIKVIAPRGAEEFLAHAGGPGGEPPLDALNFAVWEDQPVQQVGPFTVTVVRVKHPVPAYAMRVEAGGKVLVYSGDTGPTPELDELAAGADLFLCEASFVESAVNPPDLHLTGAEAGQCASAAGVGHLLITHIPDWTDADEVEADLAAVYDRRYAIVRPGDVFEA</sequence>
<accession>A0ABP4VWK7</accession>
<dbReference type="InterPro" id="IPR001279">
    <property type="entry name" value="Metallo-B-lactamas"/>
</dbReference>
<dbReference type="CDD" id="cd07716">
    <property type="entry name" value="RNaseZ_short-form-like_MBL-fold"/>
    <property type="match status" value="1"/>
</dbReference>
<dbReference type="InterPro" id="IPR036866">
    <property type="entry name" value="RibonucZ/Hydroxyglut_hydro"/>
</dbReference>